<dbReference type="Pfam" id="PF14525">
    <property type="entry name" value="AraC_binding_2"/>
    <property type="match status" value="1"/>
</dbReference>
<name>A0AAQ0BSE9_BURGL</name>
<keyword evidence="3" id="KW-0804">Transcription</keyword>
<gene>
    <name evidence="5" type="primary">feaR</name>
    <name evidence="5" type="ORF">I6H06_04370</name>
</gene>
<dbReference type="GO" id="GO:0043565">
    <property type="term" value="F:sequence-specific DNA binding"/>
    <property type="evidence" value="ECO:0007669"/>
    <property type="project" value="InterPro"/>
</dbReference>
<dbReference type="PROSITE" id="PS00041">
    <property type="entry name" value="HTH_ARAC_FAMILY_1"/>
    <property type="match status" value="1"/>
</dbReference>
<dbReference type="AlphaFoldDB" id="A0AAQ0BSE9"/>
<dbReference type="NCBIfam" id="NF007243">
    <property type="entry name" value="PRK09685.1"/>
    <property type="match status" value="1"/>
</dbReference>
<dbReference type="GO" id="GO:0003700">
    <property type="term" value="F:DNA-binding transcription factor activity"/>
    <property type="evidence" value="ECO:0007669"/>
    <property type="project" value="InterPro"/>
</dbReference>
<dbReference type="Pfam" id="PF12833">
    <property type="entry name" value="HTH_18"/>
    <property type="match status" value="1"/>
</dbReference>
<dbReference type="SMART" id="SM00342">
    <property type="entry name" value="HTH_ARAC"/>
    <property type="match status" value="1"/>
</dbReference>
<dbReference type="PANTHER" id="PTHR46796:SF6">
    <property type="entry name" value="ARAC SUBFAMILY"/>
    <property type="match status" value="1"/>
</dbReference>
<dbReference type="InterPro" id="IPR035418">
    <property type="entry name" value="AraC-bd_2"/>
</dbReference>
<feature type="domain" description="HTH araC/xylS-type" evidence="4">
    <location>
        <begin position="200"/>
        <end position="301"/>
    </location>
</feature>
<dbReference type="PROSITE" id="PS01124">
    <property type="entry name" value="HTH_ARAC_FAMILY_2"/>
    <property type="match status" value="1"/>
</dbReference>
<keyword evidence="2" id="KW-0238">DNA-binding</keyword>
<dbReference type="GeneID" id="45693628"/>
<dbReference type="PRINTS" id="PR00032">
    <property type="entry name" value="HTHARAC"/>
</dbReference>
<dbReference type="InterPro" id="IPR009057">
    <property type="entry name" value="Homeodomain-like_sf"/>
</dbReference>
<evidence type="ECO:0000256" key="1">
    <source>
        <dbReference type="ARBA" id="ARBA00023015"/>
    </source>
</evidence>
<evidence type="ECO:0000313" key="6">
    <source>
        <dbReference type="Proteomes" id="UP000594892"/>
    </source>
</evidence>
<evidence type="ECO:0000256" key="2">
    <source>
        <dbReference type="ARBA" id="ARBA00023125"/>
    </source>
</evidence>
<dbReference type="InterPro" id="IPR020449">
    <property type="entry name" value="Tscrpt_reg_AraC-type_HTH"/>
</dbReference>
<dbReference type="InterPro" id="IPR018060">
    <property type="entry name" value="HTH_AraC"/>
</dbReference>
<reference evidence="5 6" key="1">
    <citation type="submission" date="2020-12" db="EMBL/GenBank/DDBJ databases">
        <title>FDA dAtabase for Regulatory Grade micrObial Sequences (FDA-ARGOS): Supporting development and validation of Infectious Disease Dx tests.</title>
        <authorList>
            <person name="Minogue T."/>
            <person name="Wolcott M."/>
            <person name="Wasieloski L."/>
            <person name="Aguilar W."/>
            <person name="Moore D."/>
            <person name="Jaissle J."/>
            <person name="Tallon L."/>
            <person name="Sadzewicz L."/>
            <person name="Zhao X."/>
            <person name="Boylan J."/>
            <person name="Ott S."/>
            <person name="Bowen H."/>
            <person name="Vavikolanu K."/>
            <person name="Mehta A."/>
            <person name="Aluvathingal J."/>
            <person name="Nadendla S."/>
            <person name="Yan Y."/>
            <person name="Sichtig H."/>
        </authorList>
    </citation>
    <scope>NUCLEOTIDE SEQUENCE [LARGE SCALE GENOMIC DNA]</scope>
    <source>
        <strain evidence="5 6">FDAARGOS_949</strain>
    </source>
</reference>
<evidence type="ECO:0000256" key="3">
    <source>
        <dbReference type="ARBA" id="ARBA00023163"/>
    </source>
</evidence>
<dbReference type="RefSeq" id="WP_012732977.1">
    <property type="nucleotide sequence ID" value="NZ_CP021075.1"/>
</dbReference>
<dbReference type="PANTHER" id="PTHR46796">
    <property type="entry name" value="HTH-TYPE TRANSCRIPTIONAL ACTIVATOR RHAS-RELATED"/>
    <property type="match status" value="1"/>
</dbReference>
<evidence type="ECO:0000259" key="4">
    <source>
        <dbReference type="PROSITE" id="PS01124"/>
    </source>
</evidence>
<organism evidence="5 6">
    <name type="scientific">Burkholderia glumae</name>
    <name type="common">Pseudomonas glumae</name>
    <dbReference type="NCBI Taxonomy" id="337"/>
    <lineage>
        <taxon>Bacteria</taxon>
        <taxon>Pseudomonadati</taxon>
        <taxon>Pseudomonadota</taxon>
        <taxon>Betaproteobacteria</taxon>
        <taxon>Burkholderiales</taxon>
        <taxon>Burkholderiaceae</taxon>
        <taxon>Burkholderia</taxon>
    </lineage>
</organism>
<accession>A0AAQ0BSE9</accession>
<sequence>MTPQAAARFARWSDEVLAICGRFQIRPPEHADLFLGDIRRRSLGGLEIADIRTNAGSIRRQPRRAGSLDDRYCFLVLQREGAVRVGGEQAGFVLEAGEMALLDSAQSFEMRPQGLLHQMSVHLPREAFDTVARAGNGFGKLSRRGLSGQLLRDMLLRLTVPADDGDVTQDEGAALREALGALSRGALCGEPPGGDAPLRLRAQRQILMNLQDEDQSVARLARQLGVSPRQVHRLFEGAGESVGRHIMRMRIEASCRDLLRTELRDWTITSIAQKWGFGDAAHFSRVFRRQTGVSPREFRLGRQAD</sequence>
<dbReference type="Proteomes" id="UP000594892">
    <property type="component" value="Chromosome 1"/>
</dbReference>
<dbReference type="EMBL" id="CP065600">
    <property type="protein sequence ID" value="QPQ91300.1"/>
    <property type="molecule type" value="Genomic_DNA"/>
</dbReference>
<protein>
    <submittedName>
        <fullName evidence="5">Transcriptional regulator FeaR</fullName>
    </submittedName>
</protein>
<dbReference type="Gene3D" id="1.10.10.60">
    <property type="entry name" value="Homeodomain-like"/>
    <property type="match status" value="1"/>
</dbReference>
<keyword evidence="1" id="KW-0805">Transcription regulation</keyword>
<dbReference type="InterPro" id="IPR018062">
    <property type="entry name" value="HTH_AraC-typ_CS"/>
</dbReference>
<proteinExistence type="predicted"/>
<dbReference type="SUPFAM" id="SSF46689">
    <property type="entry name" value="Homeodomain-like"/>
    <property type="match status" value="1"/>
</dbReference>
<dbReference type="InterPro" id="IPR050204">
    <property type="entry name" value="AraC_XylS_family_regulators"/>
</dbReference>
<evidence type="ECO:0000313" key="5">
    <source>
        <dbReference type="EMBL" id="QPQ91300.1"/>
    </source>
</evidence>